<feature type="transmembrane region" description="Helical" evidence="2">
    <location>
        <begin position="108"/>
        <end position="127"/>
    </location>
</feature>
<protein>
    <submittedName>
        <fullName evidence="3">Uncharacterized protein</fullName>
    </submittedName>
</protein>
<organism evidence="3 4">
    <name type="scientific">Triparma laevis f. inornata</name>
    <dbReference type="NCBI Taxonomy" id="1714386"/>
    <lineage>
        <taxon>Eukaryota</taxon>
        <taxon>Sar</taxon>
        <taxon>Stramenopiles</taxon>
        <taxon>Ochrophyta</taxon>
        <taxon>Bolidophyceae</taxon>
        <taxon>Parmales</taxon>
        <taxon>Triparmaceae</taxon>
        <taxon>Triparma</taxon>
    </lineage>
</organism>
<dbReference type="Proteomes" id="UP001162640">
    <property type="component" value="Unassembled WGS sequence"/>
</dbReference>
<proteinExistence type="predicted"/>
<evidence type="ECO:0000256" key="2">
    <source>
        <dbReference type="SAM" id="Phobius"/>
    </source>
</evidence>
<reference evidence="4" key="1">
    <citation type="journal article" date="2023" name="Commun. Biol.">
        <title>Genome analysis of Parmales, the sister group of diatoms, reveals the evolutionary specialization of diatoms from phago-mixotrophs to photoautotrophs.</title>
        <authorList>
            <person name="Ban H."/>
            <person name="Sato S."/>
            <person name="Yoshikawa S."/>
            <person name="Yamada K."/>
            <person name="Nakamura Y."/>
            <person name="Ichinomiya M."/>
            <person name="Sato N."/>
            <person name="Blanc-Mathieu R."/>
            <person name="Endo H."/>
            <person name="Kuwata A."/>
            <person name="Ogata H."/>
        </authorList>
    </citation>
    <scope>NUCLEOTIDE SEQUENCE [LARGE SCALE GENOMIC DNA]</scope>
</reference>
<name>A0A9W7EVI1_9STRA</name>
<dbReference type="AlphaFoldDB" id="A0A9W7EVI1"/>
<feature type="transmembrane region" description="Helical" evidence="2">
    <location>
        <begin position="319"/>
        <end position="339"/>
    </location>
</feature>
<gene>
    <name evidence="3" type="ORF">TL16_g12257</name>
</gene>
<evidence type="ECO:0000313" key="3">
    <source>
        <dbReference type="EMBL" id="GMH92132.1"/>
    </source>
</evidence>
<evidence type="ECO:0000256" key="1">
    <source>
        <dbReference type="SAM" id="MobiDB-lite"/>
    </source>
</evidence>
<comment type="caution">
    <text evidence="3">The sequence shown here is derived from an EMBL/GenBank/DDBJ whole genome shotgun (WGS) entry which is preliminary data.</text>
</comment>
<dbReference type="EMBL" id="BLQM01000487">
    <property type="protein sequence ID" value="GMH92132.1"/>
    <property type="molecule type" value="Genomic_DNA"/>
</dbReference>
<keyword evidence="2" id="KW-1133">Transmembrane helix</keyword>
<keyword evidence="2" id="KW-0472">Membrane</keyword>
<sequence length="365" mass="40638">MLRSTLTNFHHHPNNTSTMDASAIVKSSDHRPTLGKVSMGPLGADHGEVLGEILHKQRRSNPLKIVHDAVSDCAVGFFNCCDYMNPTKVSPEYAAGTAKVMKAQTRSAVSCLFLLVVMGLLLLYQIIETANVTSDWTAGSKGNWENVGGDARCTVLDIIQSSSVNEDVKLLIRIDDNETRKDNGGVSIIDSEKQSRYADGWEGHHPSNNANTNADDTPDNPFSCHIEKTRVELGPCCQRDYGPYEYEIGDTFDCVFTFEQKYCNKIDFVFMDDDFRGFGEGPYTPEDTTPGIGPTPVPIPEHINQICCEPEIPIHIPSLMVWFVLCCTMTASMMWCLLFRAKYGVWHRMCPFQDAPAEAHVYDGH</sequence>
<keyword evidence="2" id="KW-0812">Transmembrane</keyword>
<evidence type="ECO:0000313" key="4">
    <source>
        <dbReference type="Proteomes" id="UP001162640"/>
    </source>
</evidence>
<accession>A0A9W7EVI1</accession>
<feature type="region of interest" description="Disordered" evidence="1">
    <location>
        <begin position="1"/>
        <end position="20"/>
    </location>
</feature>